<dbReference type="AlphaFoldDB" id="K9WDU9"/>
<dbReference type="EMBL" id="CP003630">
    <property type="protein sequence ID" value="AFZ18413.1"/>
    <property type="molecule type" value="Genomic_DNA"/>
</dbReference>
<dbReference type="InterPro" id="IPR056339">
    <property type="entry name" value="CARF_Card1"/>
</dbReference>
<evidence type="ECO:0000259" key="1">
    <source>
        <dbReference type="Pfam" id="PF23400"/>
    </source>
</evidence>
<dbReference type="Proteomes" id="UP000010471">
    <property type="component" value="Chromosome"/>
</dbReference>
<dbReference type="Pfam" id="PF23400">
    <property type="entry name" value="CARF_Card1"/>
    <property type="match status" value="1"/>
</dbReference>
<proteinExistence type="predicted"/>
<dbReference type="HOGENOM" id="CLU_1359109_0_0_3"/>
<protein>
    <submittedName>
        <fullName evidence="2">CRISPR-associated protein (Cas_Cas02710)</fullName>
    </submittedName>
</protein>
<reference evidence="2 3" key="1">
    <citation type="submission" date="2012-06" db="EMBL/GenBank/DDBJ databases">
        <title>Finished chromosome of genome of Microcoleus sp. PCC 7113.</title>
        <authorList>
            <consortium name="US DOE Joint Genome Institute"/>
            <person name="Gugger M."/>
            <person name="Coursin T."/>
            <person name="Rippka R."/>
            <person name="Tandeau De Marsac N."/>
            <person name="Huntemann M."/>
            <person name="Wei C.-L."/>
            <person name="Han J."/>
            <person name="Detter J.C."/>
            <person name="Han C."/>
            <person name="Tapia R."/>
            <person name="Chen A."/>
            <person name="Kyrpides N."/>
            <person name="Mavromatis K."/>
            <person name="Markowitz V."/>
            <person name="Szeto E."/>
            <person name="Ivanova N."/>
            <person name="Pagani I."/>
            <person name="Pati A."/>
            <person name="Goodwin L."/>
            <person name="Nordberg H.P."/>
            <person name="Cantor M.N."/>
            <person name="Hua S.X."/>
            <person name="Woyke T."/>
            <person name="Kerfeld C.A."/>
        </authorList>
    </citation>
    <scope>NUCLEOTIDE SEQUENCE [LARGE SCALE GENOMIC DNA]</scope>
    <source>
        <strain evidence="2 3">PCC 7113</strain>
    </source>
</reference>
<dbReference type="eggNOG" id="ENOG502Z86H">
    <property type="taxonomic scope" value="Bacteria"/>
</dbReference>
<dbReference type="OrthoDB" id="9797116at2"/>
<dbReference type="InterPro" id="IPR011335">
    <property type="entry name" value="Restrct_endonuc-II-like"/>
</dbReference>
<dbReference type="Gene3D" id="3.40.50.10770">
    <property type="entry name" value="Hypothetical protein VC1899 like domain (Restriction endonuclease-like)"/>
    <property type="match status" value="1"/>
</dbReference>
<gene>
    <name evidence="2" type="ORF">Mic7113_2621</name>
</gene>
<organism evidence="2 3">
    <name type="scientific">Allocoleopsis franciscana PCC 7113</name>
    <dbReference type="NCBI Taxonomy" id="1173027"/>
    <lineage>
        <taxon>Bacteria</taxon>
        <taxon>Bacillati</taxon>
        <taxon>Cyanobacteriota</taxon>
        <taxon>Cyanophyceae</taxon>
        <taxon>Coleofasciculales</taxon>
        <taxon>Coleofasciculaceae</taxon>
        <taxon>Allocoleopsis</taxon>
        <taxon>Allocoleopsis franciscana</taxon>
    </lineage>
</organism>
<evidence type="ECO:0000313" key="2">
    <source>
        <dbReference type="EMBL" id="AFZ18413.1"/>
    </source>
</evidence>
<name>K9WDU9_9CYAN</name>
<keyword evidence="3" id="KW-1185">Reference proteome</keyword>
<dbReference type="KEGG" id="mic:Mic7113_2621"/>
<dbReference type="PATRIC" id="fig|1173027.3.peg.2880"/>
<sequence>MNTSEFDKYKVDHLFLLIGENPLPNYVAAKTLLANGGKPYLVFTEHTQKPAERLKDILDLSDKQMWSLDNNESNAAEIKKKIREIVKIIQEDSDNTQKNKFGLNYTGGTKAMAVHAYQALLQPRLEEPKYKLNPEPIFSYLDSRNLKILIDQPTNPIPLDIPKDKLDFSLDTLFKLHCFNLNKTSEGKVKIKTDQNRGYIS</sequence>
<dbReference type="RefSeq" id="WP_015182562.1">
    <property type="nucleotide sequence ID" value="NC_019738.1"/>
</dbReference>
<evidence type="ECO:0000313" key="3">
    <source>
        <dbReference type="Proteomes" id="UP000010471"/>
    </source>
</evidence>
<feature type="domain" description="Card1 CARF" evidence="1">
    <location>
        <begin position="16"/>
        <end position="118"/>
    </location>
</feature>
<dbReference type="SUPFAM" id="SSF52980">
    <property type="entry name" value="Restriction endonuclease-like"/>
    <property type="match status" value="1"/>
</dbReference>
<accession>K9WDU9</accession>